<organism evidence="4 5">
    <name type="scientific">Kingella bonacorsii</name>
    <dbReference type="NCBI Taxonomy" id="2796361"/>
    <lineage>
        <taxon>Bacteria</taxon>
        <taxon>Pseudomonadati</taxon>
        <taxon>Pseudomonadota</taxon>
        <taxon>Betaproteobacteria</taxon>
        <taxon>Neisseriales</taxon>
        <taxon>Neisseriaceae</taxon>
        <taxon>Kingella</taxon>
    </lineage>
</organism>
<dbReference type="Proteomes" id="UP000614058">
    <property type="component" value="Unassembled WGS sequence"/>
</dbReference>
<sequence length="140" mass="15185">MKSSARNQLTGIIHSIEDCSGCHSIAVQCGKHLVYSHISPPAYRSLKPQIGQTAVLLFKANAITLFTEIHPLRLSAENSLEARVEAIEQGAVNNIVRLRIDDGFTLAAAITLNSSESLDIRAGQRITAVFFANQTMLAIL</sequence>
<feature type="domain" description="Mop" evidence="3">
    <location>
        <begin position="2"/>
        <end position="67"/>
    </location>
</feature>
<dbReference type="SUPFAM" id="SSF50331">
    <property type="entry name" value="MOP-like"/>
    <property type="match status" value="2"/>
</dbReference>
<proteinExistence type="predicted"/>
<feature type="domain" description="Mop" evidence="3">
    <location>
        <begin position="73"/>
        <end position="139"/>
    </location>
</feature>
<evidence type="ECO:0000313" key="4">
    <source>
        <dbReference type="EMBL" id="MBK0395953.1"/>
    </source>
</evidence>
<reference evidence="4 5" key="1">
    <citation type="journal article" date="2021" name="Pathogens">
        <title>Isolation and Characterization of Kingella bonacorsii sp. nov., A Novel Kingella Species Detected in a Stable Periodontitis Subject.</title>
        <authorList>
            <person name="Antezack A."/>
            <person name="Boxberger M."/>
            <person name="Rolland C."/>
            <person name="Monnet-Corti V."/>
            <person name="La Scola B."/>
        </authorList>
    </citation>
    <scope>NUCLEOTIDE SEQUENCE [LARGE SCALE GENOMIC DNA]</scope>
    <source>
        <strain evidence="4 5">Marseille-Q4569</strain>
    </source>
</reference>
<keyword evidence="5" id="KW-1185">Reference proteome</keyword>
<evidence type="ECO:0000256" key="2">
    <source>
        <dbReference type="PROSITE-ProRule" id="PRU01213"/>
    </source>
</evidence>
<dbReference type="InterPro" id="IPR008995">
    <property type="entry name" value="Mo/tungstate-bd_C_term_dom"/>
</dbReference>
<protein>
    <submittedName>
        <fullName evidence="4">TOBE domain-containing protein</fullName>
    </submittedName>
</protein>
<comment type="caution">
    <text evidence="4">The sequence shown here is derived from an EMBL/GenBank/DDBJ whole genome shotgun (WGS) entry which is preliminary data.</text>
</comment>
<dbReference type="PROSITE" id="PS51866">
    <property type="entry name" value="MOP"/>
    <property type="match status" value="2"/>
</dbReference>
<evidence type="ECO:0000259" key="3">
    <source>
        <dbReference type="PROSITE" id="PS51866"/>
    </source>
</evidence>
<evidence type="ECO:0000313" key="5">
    <source>
        <dbReference type="Proteomes" id="UP000614058"/>
    </source>
</evidence>
<evidence type="ECO:0000256" key="1">
    <source>
        <dbReference type="ARBA" id="ARBA00022505"/>
    </source>
</evidence>
<gene>
    <name evidence="4" type="ORF">JDW22_04985</name>
</gene>
<dbReference type="InterPro" id="IPR004606">
    <property type="entry name" value="Mop_domain"/>
</dbReference>
<dbReference type="RefSeq" id="WP_200522081.1">
    <property type="nucleotide sequence ID" value="NZ_JAEHNZ010000002.1"/>
</dbReference>
<dbReference type="InterPro" id="IPR005116">
    <property type="entry name" value="Transp-assoc_OB_typ1"/>
</dbReference>
<dbReference type="Gene3D" id="2.40.50.100">
    <property type="match status" value="2"/>
</dbReference>
<dbReference type="EMBL" id="JAEHNZ010000002">
    <property type="protein sequence ID" value="MBK0395953.1"/>
    <property type="molecule type" value="Genomic_DNA"/>
</dbReference>
<keyword evidence="1 2" id="KW-0500">Molybdenum</keyword>
<accession>A0ABS1BS11</accession>
<dbReference type="Pfam" id="PF03459">
    <property type="entry name" value="TOBE"/>
    <property type="match status" value="2"/>
</dbReference>
<name>A0ABS1BS11_9NEIS</name>